<dbReference type="GO" id="GO:0005525">
    <property type="term" value="F:GTP binding"/>
    <property type="evidence" value="ECO:0007669"/>
    <property type="project" value="UniProtKB-KW"/>
</dbReference>
<dbReference type="SUPFAM" id="SSF52540">
    <property type="entry name" value="P-loop containing nucleoside triphosphate hydrolases"/>
    <property type="match status" value="1"/>
</dbReference>
<dbReference type="Proteomes" id="UP001501920">
    <property type="component" value="Chromosome 25"/>
</dbReference>
<evidence type="ECO:0000313" key="5">
    <source>
        <dbReference type="Ensembl" id="ENSPNAP00000034457.2"/>
    </source>
</evidence>
<evidence type="ECO:0000313" key="6">
    <source>
        <dbReference type="Proteomes" id="UP001501920"/>
    </source>
</evidence>
<sequence length="232" mass="26774">METNKIAGTQVTVVDTPSWNWVPAEDTSDELKQELKRSVEMLGDGPHAFLLVYPLGAPFVKRHKIAVQEHLELLGSDVWDHTMVLFSRGDWLGKKTIEEHVEGVKEDLKWLVEQCKDRYHVLNNKVRSNEMQVIELLEKIKRMIQKKRKWSKTEPPETEKRQTDRQTDRHLLFLLGGRGCWSLGRIHLGQVSSPSQGTERNIVVNLSLNKLFQSQISFVFCSITEHLSVHTV</sequence>
<dbReference type="STRING" id="42514.ENSPNAP00000034457"/>
<dbReference type="PROSITE" id="PS51720">
    <property type="entry name" value="G_AIG1"/>
    <property type="match status" value="1"/>
</dbReference>
<dbReference type="PANTHER" id="PTHR10903">
    <property type="entry name" value="GTPASE, IMAP FAMILY MEMBER-RELATED"/>
    <property type="match status" value="1"/>
</dbReference>
<evidence type="ECO:0000259" key="4">
    <source>
        <dbReference type="PROSITE" id="PS51720"/>
    </source>
</evidence>
<organism evidence="5 6">
    <name type="scientific">Pygocentrus nattereri</name>
    <name type="common">Red-bellied piranha</name>
    <dbReference type="NCBI Taxonomy" id="42514"/>
    <lineage>
        <taxon>Eukaryota</taxon>
        <taxon>Metazoa</taxon>
        <taxon>Chordata</taxon>
        <taxon>Craniata</taxon>
        <taxon>Vertebrata</taxon>
        <taxon>Euteleostomi</taxon>
        <taxon>Actinopterygii</taxon>
        <taxon>Neopterygii</taxon>
        <taxon>Teleostei</taxon>
        <taxon>Ostariophysi</taxon>
        <taxon>Characiformes</taxon>
        <taxon>Characoidei</taxon>
        <taxon>Pygocentrus</taxon>
    </lineage>
</organism>
<dbReference type="GeneTree" id="ENSGT00940000162556"/>
<name>A0A3B4ED54_PYGNA</name>
<protein>
    <recommendedName>
        <fullName evidence="4">AIG1-type G domain-containing protein</fullName>
    </recommendedName>
</protein>
<keyword evidence="3" id="KW-0342">GTP-binding</keyword>
<dbReference type="InterPro" id="IPR027417">
    <property type="entry name" value="P-loop_NTPase"/>
</dbReference>
<evidence type="ECO:0000256" key="2">
    <source>
        <dbReference type="ARBA" id="ARBA00022741"/>
    </source>
</evidence>
<proteinExistence type="inferred from homology"/>
<dbReference type="AlphaFoldDB" id="A0A3B4ED54"/>
<dbReference type="InterPro" id="IPR045058">
    <property type="entry name" value="GIMA/IAN/Toc"/>
</dbReference>
<dbReference type="Pfam" id="PF04548">
    <property type="entry name" value="AIG1"/>
    <property type="match status" value="1"/>
</dbReference>
<evidence type="ECO:0000256" key="3">
    <source>
        <dbReference type="ARBA" id="ARBA00023134"/>
    </source>
</evidence>
<dbReference type="Ensembl" id="ENSPNAT00000026222.2">
    <property type="protein sequence ID" value="ENSPNAP00000034457.2"/>
    <property type="gene ID" value="ENSPNAG00000023690.2"/>
</dbReference>
<reference evidence="5 6" key="1">
    <citation type="submission" date="2020-10" db="EMBL/GenBank/DDBJ databases">
        <title>Pygocentrus nattereri (red-bellied piranha) genome, fPygNat1, primary haplotype.</title>
        <authorList>
            <person name="Myers G."/>
            <person name="Meyer A."/>
            <person name="Karagic N."/>
            <person name="Pippel M."/>
            <person name="Winkler S."/>
            <person name="Tracey A."/>
            <person name="Wood J."/>
            <person name="Formenti G."/>
            <person name="Howe K."/>
            <person name="Fedrigo O."/>
            <person name="Jarvis E.D."/>
        </authorList>
    </citation>
    <scope>NUCLEOTIDE SEQUENCE [LARGE SCALE GENOMIC DNA]</scope>
</reference>
<feature type="domain" description="AIG1-type G" evidence="4">
    <location>
        <begin position="1"/>
        <end position="161"/>
    </location>
</feature>
<evidence type="ECO:0000256" key="1">
    <source>
        <dbReference type="ARBA" id="ARBA00008535"/>
    </source>
</evidence>
<dbReference type="PANTHER" id="PTHR10903:SF107">
    <property type="entry name" value="GTPASE IMAP FAMILY MEMBER 4-LIKE-RELATED"/>
    <property type="match status" value="1"/>
</dbReference>
<reference evidence="5" key="2">
    <citation type="submission" date="2025-08" db="UniProtKB">
        <authorList>
            <consortium name="Ensembl"/>
        </authorList>
    </citation>
    <scope>IDENTIFICATION</scope>
</reference>
<dbReference type="InterPro" id="IPR006703">
    <property type="entry name" value="G_AIG1"/>
</dbReference>
<accession>A0A3B4ED54</accession>
<keyword evidence="2" id="KW-0547">Nucleotide-binding</keyword>
<dbReference type="Gene3D" id="3.40.50.300">
    <property type="entry name" value="P-loop containing nucleotide triphosphate hydrolases"/>
    <property type="match status" value="1"/>
</dbReference>
<comment type="similarity">
    <text evidence="1">Belongs to the TRAFAC class TrmE-Era-EngA-EngB-Septin-like GTPase superfamily. AIG1/Toc34/Toc159-like paraseptin GTPase family. IAN subfamily.</text>
</comment>
<keyword evidence="6" id="KW-1185">Reference proteome</keyword>
<reference evidence="5" key="3">
    <citation type="submission" date="2025-09" db="UniProtKB">
        <authorList>
            <consortium name="Ensembl"/>
        </authorList>
    </citation>
    <scope>IDENTIFICATION</scope>
</reference>